<feature type="transmembrane region" description="Helical" evidence="9">
    <location>
        <begin position="175"/>
        <end position="197"/>
    </location>
</feature>
<dbReference type="PANTHER" id="PTHR30614">
    <property type="entry name" value="MEMBRANE COMPONENT OF AMINO ACID ABC TRANSPORTER"/>
    <property type="match status" value="1"/>
</dbReference>
<keyword evidence="5 9" id="KW-0812">Transmembrane</keyword>
<dbReference type="PROSITE" id="PS50928">
    <property type="entry name" value="ABC_TM1"/>
    <property type="match status" value="1"/>
</dbReference>
<keyword evidence="6" id="KW-0029">Amino-acid transport</keyword>
<dbReference type="InterPro" id="IPR011990">
    <property type="entry name" value="TPR-like_helical_dom_sf"/>
</dbReference>
<feature type="domain" description="ABC transmembrane type-1" evidence="11">
    <location>
        <begin position="140"/>
        <end position="327"/>
    </location>
</feature>
<keyword evidence="7 9" id="KW-1133">Transmembrane helix</keyword>
<evidence type="ECO:0000256" key="10">
    <source>
        <dbReference type="SAM" id="SignalP"/>
    </source>
</evidence>
<feature type="transmembrane region" description="Helical" evidence="9">
    <location>
        <begin position="139"/>
        <end position="163"/>
    </location>
</feature>
<reference evidence="12 13" key="1">
    <citation type="submission" date="2021-02" db="EMBL/GenBank/DDBJ databases">
        <title>Complete genome of Desulfoluna sp. strain ASN36.</title>
        <authorList>
            <person name="Takahashi A."/>
            <person name="Kojima H."/>
            <person name="Fukui M."/>
        </authorList>
    </citation>
    <scope>NUCLEOTIDE SEQUENCE [LARGE SCALE GENOMIC DNA]</scope>
    <source>
        <strain evidence="12 13">ASN36</strain>
    </source>
</reference>
<dbReference type="SMART" id="SM00028">
    <property type="entry name" value="TPR"/>
    <property type="match status" value="1"/>
</dbReference>
<evidence type="ECO:0000256" key="3">
    <source>
        <dbReference type="ARBA" id="ARBA00022448"/>
    </source>
</evidence>
<dbReference type="RefSeq" id="WP_236892588.1">
    <property type="nucleotide sequence ID" value="NZ_AP024488.1"/>
</dbReference>
<evidence type="ECO:0000256" key="1">
    <source>
        <dbReference type="ARBA" id="ARBA00004429"/>
    </source>
</evidence>
<evidence type="ECO:0000259" key="11">
    <source>
        <dbReference type="PROSITE" id="PS50928"/>
    </source>
</evidence>
<dbReference type="InterPro" id="IPR010065">
    <property type="entry name" value="AA_ABC_transptr_permease_3TM"/>
</dbReference>
<dbReference type="InterPro" id="IPR000515">
    <property type="entry name" value="MetI-like"/>
</dbReference>
<dbReference type="SUPFAM" id="SSF48452">
    <property type="entry name" value="TPR-like"/>
    <property type="match status" value="1"/>
</dbReference>
<evidence type="ECO:0000313" key="12">
    <source>
        <dbReference type="EMBL" id="BCS96255.1"/>
    </source>
</evidence>
<keyword evidence="13" id="KW-1185">Reference proteome</keyword>
<evidence type="ECO:0000256" key="2">
    <source>
        <dbReference type="ARBA" id="ARBA00010072"/>
    </source>
</evidence>
<sequence>MRPTIRRGFLLFIWLVLLALPATALAAGTTTPDKVFREASNLIATGDYQTALEVLDRIPAPTGTDNAGDFVNSRIQKAQLYHALGMSDKAEASCNEVLALFPDHVEANNFLVSLAKAKKPKWVLFIDDMKLFLPSLIQGAGMTLFLVIITMVISPVGGFLIALGRMSGVMPIRALCWFIIWFFRGTPLLLQLFFIYYGMPAFGVTLSPTTSAIIGLGINYSAYLAEIIRAGIESIDHGQMEAAKAIGMSYTQAMRRVIVPQTYKRLMPPVGNEFIALIKDTALVSTIAMVELMRSANQMFNTYFNVNVLIIAAMIYLLFTTVFTVTFEKIEKRVGAYENR</sequence>
<dbReference type="PANTHER" id="PTHR30614:SF0">
    <property type="entry name" value="L-CYSTINE TRANSPORT SYSTEM PERMEASE PROTEIN TCYL"/>
    <property type="match status" value="1"/>
</dbReference>
<evidence type="ECO:0000313" key="13">
    <source>
        <dbReference type="Proteomes" id="UP001320148"/>
    </source>
</evidence>
<dbReference type="Gene3D" id="1.10.3720.10">
    <property type="entry name" value="MetI-like"/>
    <property type="match status" value="1"/>
</dbReference>
<dbReference type="CDD" id="cd06261">
    <property type="entry name" value="TM_PBP2"/>
    <property type="match status" value="1"/>
</dbReference>
<feature type="signal peptide" evidence="10">
    <location>
        <begin position="1"/>
        <end position="26"/>
    </location>
</feature>
<dbReference type="Pfam" id="PF00528">
    <property type="entry name" value="BPD_transp_1"/>
    <property type="match status" value="1"/>
</dbReference>
<dbReference type="InterPro" id="IPR035906">
    <property type="entry name" value="MetI-like_sf"/>
</dbReference>
<protein>
    <submittedName>
        <fullName evidence="12">Amino acid ABC transporter permease</fullName>
    </submittedName>
</protein>
<comment type="similarity">
    <text evidence="2">Belongs to the binding-protein-dependent transport system permease family. HisMQ subfamily.</text>
</comment>
<proteinExistence type="inferred from homology"/>
<dbReference type="Proteomes" id="UP001320148">
    <property type="component" value="Chromosome"/>
</dbReference>
<evidence type="ECO:0000256" key="9">
    <source>
        <dbReference type="RuleBase" id="RU363032"/>
    </source>
</evidence>
<dbReference type="InterPro" id="IPR019734">
    <property type="entry name" value="TPR_rpt"/>
</dbReference>
<evidence type="ECO:0000256" key="6">
    <source>
        <dbReference type="ARBA" id="ARBA00022970"/>
    </source>
</evidence>
<comment type="subcellular location">
    <subcellularLocation>
        <location evidence="1">Cell inner membrane</location>
        <topology evidence="1">Multi-pass membrane protein</topology>
    </subcellularLocation>
    <subcellularLocation>
        <location evidence="9">Cell membrane</location>
        <topology evidence="9">Multi-pass membrane protein</topology>
    </subcellularLocation>
</comment>
<name>A0ABM7PF93_9BACT</name>
<dbReference type="EMBL" id="AP024488">
    <property type="protein sequence ID" value="BCS96255.1"/>
    <property type="molecule type" value="Genomic_DNA"/>
</dbReference>
<feature type="chain" id="PRO_5046183263" evidence="10">
    <location>
        <begin position="27"/>
        <end position="340"/>
    </location>
</feature>
<dbReference type="InterPro" id="IPR043429">
    <property type="entry name" value="ArtM/GltK/GlnP/TcyL/YhdX-like"/>
</dbReference>
<gene>
    <name evidence="12" type="ORF">DSLASN_18870</name>
</gene>
<dbReference type="NCBIfam" id="TIGR01726">
    <property type="entry name" value="HEQRo_perm_3TM"/>
    <property type="match status" value="1"/>
</dbReference>
<accession>A0ABM7PF93</accession>
<keyword evidence="4" id="KW-1003">Cell membrane</keyword>
<evidence type="ECO:0000256" key="4">
    <source>
        <dbReference type="ARBA" id="ARBA00022475"/>
    </source>
</evidence>
<evidence type="ECO:0000256" key="7">
    <source>
        <dbReference type="ARBA" id="ARBA00022989"/>
    </source>
</evidence>
<organism evidence="12 13">
    <name type="scientific">Desulfoluna limicola</name>
    <dbReference type="NCBI Taxonomy" id="2810562"/>
    <lineage>
        <taxon>Bacteria</taxon>
        <taxon>Pseudomonadati</taxon>
        <taxon>Thermodesulfobacteriota</taxon>
        <taxon>Desulfobacteria</taxon>
        <taxon>Desulfobacterales</taxon>
        <taxon>Desulfolunaceae</taxon>
        <taxon>Desulfoluna</taxon>
    </lineage>
</organism>
<keyword evidence="8 9" id="KW-0472">Membrane</keyword>
<evidence type="ECO:0000256" key="8">
    <source>
        <dbReference type="ARBA" id="ARBA00023136"/>
    </source>
</evidence>
<dbReference type="Gene3D" id="1.25.40.10">
    <property type="entry name" value="Tetratricopeptide repeat domain"/>
    <property type="match status" value="1"/>
</dbReference>
<feature type="transmembrane region" description="Helical" evidence="9">
    <location>
        <begin position="304"/>
        <end position="327"/>
    </location>
</feature>
<evidence type="ECO:0000256" key="5">
    <source>
        <dbReference type="ARBA" id="ARBA00022692"/>
    </source>
</evidence>
<keyword evidence="10" id="KW-0732">Signal</keyword>
<keyword evidence="3 9" id="KW-0813">Transport</keyword>
<dbReference type="SUPFAM" id="SSF161098">
    <property type="entry name" value="MetI-like"/>
    <property type="match status" value="1"/>
</dbReference>